<dbReference type="Gene3D" id="3.30.530.20">
    <property type="match status" value="1"/>
</dbReference>
<name>A0A5Q0H687_SACSY</name>
<keyword evidence="2" id="KW-1185">Reference proteome</keyword>
<dbReference type="KEGG" id="ssyi:EKG83_32545"/>
<dbReference type="SUPFAM" id="SSF55961">
    <property type="entry name" value="Bet v1-like"/>
    <property type="match status" value="1"/>
</dbReference>
<dbReference type="OrthoDB" id="191189at2"/>
<evidence type="ECO:0000313" key="2">
    <source>
        <dbReference type="Proteomes" id="UP000325787"/>
    </source>
</evidence>
<dbReference type="EMBL" id="CP034550">
    <property type="protein sequence ID" value="QFZ21493.1"/>
    <property type="molecule type" value="Genomic_DNA"/>
</dbReference>
<gene>
    <name evidence="1" type="ORF">EKG83_32545</name>
</gene>
<protein>
    <submittedName>
        <fullName evidence="1">SRPBCC family protein</fullName>
    </submittedName>
</protein>
<accession>A0A5Q0H687</accession>
<evidence type="ECO:0000313" key="1">
    <source>
        <dbReference type="EMBL" id="QFZ21493.1"/>
    </source>
</evidence>
<dbReference type="InterPro" id="IPR019587">
    <property type="entry name" value="Polyketide_cyclase/dehydratase"/>
</dbReference>
<reference evidence="2" key="1">
    <citation type="journal article" date="2021" name="Curr. Microbiol.">
        <title>Complete genome of nocamycin-producing strain Saccharothrix syringae NRRL B-16468 reveals the biosynthetic potential for secondary metabolites.</title>
        <authorList>
            <person name="Mo X."/>
            <person name="Yang S."/>
        </authorList>
    </citation>
    <scope>NUCLEOTIDE SEQUENCE [LARGE SCALE GENOMIC DNA]</scope>
    <source>
        <strain evidence="2">ATCC 51364 / DSM 43886 / JCM 6844 / KCTC 9398 / NBRC 14523 / NRRL B-16468 / INA 2240</strain>
    </source>
</reference>
<organism evidence="1 2">
    <name type="scientific">Saccharothrix syringae</name>
    <name type="common">Nocardiopsis syringae</name>
    <dbReference type="NCBI Taxonomy" id="103733"/>
    <lineage>
        <taxon>Bacteria</taxon>
        <taxon>Bacillati</taxon>
        <taxon>Actinomycetota</taxon>
        <taxon>Actinomycetes</taxon>
        <taxon>Pseudonocardiales</taxon>
        <taxon>Pseudonocardiaceae</taxon>
        <taxon>Saccharothrix</taxon>
    </lineage>
</organism>
<dbReference type="Proteomes" id="UP000325787">
    <property type="component" value="Chromosome"/>
</dbReference>
<dbReference type="InterPro" id="IPR023393">
    <property type="entry name" value="START-like_dom_sf"/>
</dbReference>
<dbReference type="Pfam" id="PF10604">
    <property type="entry name" value="Polyketide_cyc2"/>
    <property type="match status" value="1"/>
</dbReference>
<proteinExistence type="predicted"/>
<sequence>MVTVEIGTRAPGRAPADVVWERYAQPALWPRWAPQITGVETSAPRLAPGVTGRVRAPLGVRVRFTVTAVDHTARTWAWDARLGPLRLHLRHGVAPDGGTWLTVRGPAAVVLPYLPLARLALHRLTDPRDLTPG</sequence>
<dbReference type="AlphaFoldDB" id="A0A5Q0H687"/>